<name>A0A5S6QW52_TRIMR</name>
<keyword evidence="2" id="KW-1185">Reference proteome</keyword>
<keyword evidence="1" id="KW-0812">Transmembrane</keyword>
<dbReference type="Proteomes" id="UP000046395">
    <property type="component" value="Unassembled WGS sequence"/>
</dbReference>
<evidence type="ECO:0000313" key="2">
    <source>
        <dbReference type="Proteomes" id="UP000046395"/>
    </source>
</evidence>
<dbReference type="WBParaSite" id="TMUE_3000011636.1">
    <property type="protein sequence ID" value="TMUE_3000011636.1"/>
    <property type="gene ID" value="WBGene00287510"/>
</dbReference>
<dbReference type="PANTHER" id="PTHR28624">
    <property type="entry name" value="COILED-COIL DOMAIN-CONTAINING PROTEIN 51"/>
    <property type="match status" value="1"/>
</dbReference>
<reference evidence="3" key="1">
    <citation type="submission" date="2019-12" db="UniProtKB">
        <authorList>
            <consortium name="WormBaseParasite"/>
        </authorList>
    </citation>
    <scope>IDENTIFICATION</scope>
</reference>
<sequence>MAGGGDTLPCSLLHPQKHRECGPPASSRMQLALQMTWLSTIRTLGGERLCGFMEHMLNELLKIPTKLRSYVSSAINAIVNQYEKTVGLGEVRTAQEKVLEAEKIFTGKQELRRQSQSELQGILEKHKELQLDLERIPRTDDRYLILLTEEHKLIKQEKSLTADLHELEASEREAFSILSARLRESHEKERERVERTNTVNNERRMQEIKRIVNGNATALATQQLALELSQMVEDQRSQTTSFVADVKAMLNEMGKSSSVASSHWLSNQEDRLTKRLDKLVAKNQEKTELLIRDVAEVKRLIAGSIAAIDAAAKDGTLMYVSANVDNLPSSLDSKVRLTLALSVFAGIAVLLFFAINR</sequence>
<dbReference type="STRING" id="70415.A0A5S6QW52"/>
<proteinExistence type="predicted"/>
<dbReference type="PANTHER" id="PTHR28624:SF1">
    <property type="entry name" value="MITOCHONDRIAL POTASSIUM CHANNEL"/>
    <property type="match status" value="1"/>
</dbReference>
<evidence type="ECO:0000313" key="3">
    <source>
        <dbReference type="WBParaSite" id="TMUE_3000011636.1"/>
    </source>
</evidence>
<keyword evidence="1" id="KW-1133">Transmembrane helix</keyword>
<dbReference type="InterPro" id="IPR037660">
    <property type="entry name" value="CCDC51"/>
</dbReference>
<organism evidence="2 3">
    <name type="scientific">Trichuris muris</name>
    <name type="common">Mouse whipworm</name>
    <dbReference type="NCBI Taxonomy" id="70415"/>
    <lineage>
        <taxon>Eukaryota</taxon>
        <taxon>Metazoa</taxon>
        <taxon>Ecdysozoa</taxon>
        <taxon>Nematoda</taxon>
        <taxon>Enoplea</taxon>
        <taxon>Dorylaimia</taxon>
        <taxon>Trichinellida</taxon>
        <taxon>Trichuridae</taxon>
        <taxon>Trichuris</taxon>
    </lineage>
</organism>
<feature type="transmembrane region" description="Helical" evidence="1">
    <location>
        <begin position="337"/>
        <end position="355"/>
    </location>
</feature>
<dbReference type="AlphaFoldDB" id="A0A5S6QW52"/>
<protein>
    <submittedName>
        <fullName evidence="3">Uncharacterized protein</fullName>
    </submittedName>
</protein>
<accession>A0A5S6QW52</accession>
<keyword evidence="1" id="KW-0472">Membrane</keyword>
<evidence type="ECO:0000256" key="1">
    <source>
        <dbReference type="SAM" id="Phobius"/>
    </source>
</evidence>